<dbReference type="InterPro" id="IPR038765">
    <property type="entry name" value="Papain-like_cys_pep_sf"/>
</dbReference>
<evidence type="ECO:0000313" key="9">
    <source>
        <dbReference type="Proteomes" id="UP000006038"/>
    </source>
</evidence>
<dbReference type="AlphaFoldDB" id="J3M245"/>
<comment type="catalytic activity">
    <reaction evidence="1">
        <text>Thiol-dependent hydrolysis of ester, thioester, amide, peptide and isopeptide bonds formed by the C-terminal Gly of ubiquitin (a 76-residue protein attached to proteins as an intracellular targeting signal).</text>
        <dbReference type="EC" id="3.4.19.12"/>
    </reaction>
</comment>
<dbReference type="PANTHER" id="PTHR12931">
    <property type="entry name" value="UBIQUITIN THIOLESTERASE PROTEIN OTUB"/>
    <property type="match status" value="1"/>
</dbReference>
<dbReference type="EC" id="3.4.19.12" evidence="2"/>
<dbReference type="Gene3D" id="1.20.1300.20">
    <property type="entry name" value="Peptidase C65 Otubain, subdomain 2"/>
    <property type="match status" value="1"/>
</dbReference>
<evidence type="ECO:0000256" key="5">
    <source>
        <dbReference type="ARBA" id="ARBA00022801"/>
    </source>
</evidence>
<dbReference type="Gramene" id="OB04G34700.1">
    <property type="protein sequence ID" value="OB04G34700.1"/>
    <property type="gene ID" value="OB04G34700"/>
</dbReference>
<keyword evidence="9" id="KW-1185">Reference proteome</keyword>
<keyword evidence="6" id="KW-0788">Thiol protease</keyword>
<dbReference type="STRING" id="4533.J3M245"/>
<evidence type="ECO:0000256" key="2">
    <source>
        <dbReference type="ARBA" id="ARBA00012759"/>
    </source>
</evidence>
<feature type="compositionally biased region" description="Low complexity" evidence="7">
    <location>
        <begin position="202"/>
        <end position="213"/>
    </location>
</feature>
<dbReference type="GO" id="GO:0006508">
    <property type="term" value="P:proteolysis"/>
    <property type="evidence" value="ECO:0007669"/>
    <property type="project" value="UniProtKB-KW"/>
</dbReference>
<dbReference type="Proteomes" id="UP000006038">
    <property type="component" value="Chromosome 4"/>
</dbReference>
<keyword evidence="3" id="KW-0645">Protease</keyword>
<sequence>MEHTVQMQDDLERIMEASRIQERIHKYKQADEMFCSFGIPQKEFKKALSAFEQLTNLLEIGLDVGQLEMDKETDIATNSDVLRFLRFLTEIEICTHEDYYKGFVTLSGEYASVLEFCQVEVRPENAEANNAQIVALVNALGVPLLVENLDTSLTHGLVLLNQHLFYPRPESEEGAMLGPLNLHDTVSSESRGTPMDLQNLPTTSGSSVTSSSTEALGLQSVGTSSTPSGGGADERTIDDLSWEERRRLVTLLYRPGHYDILYPV</sequence>
<dbReference type="InterPro" id="IPR042467">
    <property type="entry name" value="Peptidase_C65_otubain_sub2"/>
</dbReference>
<keyword evidence="5" id="KW-0378">Hydrolase</keyword>
<dbReference type="EnsemblPlants" id="OB04G34700.1">
    <property type="protein sequence ID" value="OB04G34700.1"/>
    <property type="gene ID" value="OB04G34700"/>
</dbReference>
<dbReference type="InterPro" id="IPR019400">
    <property type="entry name" value="Peptidase_C65_otubain"/>
</dbReference>
<dbReference type="PANTHER" id="PTHR12931:SF15">
    <property type="entry name" value="UBIQUITIN THIOESTERASE OTUBAIN-LIKE"/>
    <property type="match status" value="1"/>
</dbReference>
<dbReference type="HOGENOM" id="CLU_1055145_0_0_1"/>
<evidence type="ECO:0000256" key="7">
    <source>
        <dbReference type="SAM" id="MobiDB-lite"/>
    </source>
</evidence>
<proteinExistence type="predicted"/>
<dbReference type="InterPro" id="IPR042468">
    <property type="entry name" value="Peptidase_C65_otubain_sub1"/>
</dbReference>
<dbReference type="eggNOG" id="KOG3991">
    <property type="taxonomic scope" value="Eukaryota"/>
</dbReference>
<dbReference type="GO" id="GO:0005634">
    <property type="term" value="C:nucleus"/>
    <property type="evidence" value="ECO:0007669"/>
    <property type="project" value="TreeGrafter"/>
</dbReference>
<dbReference type="GO" id="GO:0071108">
    <property type="term" value="P:protein K48-linked deubiquitination"/>
    <property type="evidence" value="ECO:0007669"/>
    <property type="project" value="TreeGrafter"/>
</dbReference>
<feature type="region of interest" description="Disordered" evidence="7">
    <location>
        <begin position="182"/>
        <end position="237"/>
    </location>
</feature>
<reference evidence="8" key="1">
    <citation type="journal article" date="2013" name="Nat. Commun.">
        <title>Whole-genome sequencing of Oryza brachyantha reveals mechanisms underlying Oryza genome evolution.</title>
        <authorList>
            <person name="Chen J."/>
            <person name="Huang Q."/>
            <person name="Gao D."/>
            <person name="Wang J."/>
            <person name="Lang Y."/>
            <person name="Liu T."/>
            <person name="Li B."/>
            <person name="Bai Z."/>
            <person name="Luis Goicoechea J."/>
            <person name="Liang C."/>
            <person name="Chen C."/>
            <person name="Zhang W."/>
            <person name="Sun S."/>
            <person name="Liao Y."/>
            <person name="Zhang X."/>
            <person name="Yang L."/>
            <person name="Song C."/>
            <person name="Wang M."/>
            <person name="Shi J."/>
            <person name="Liu G."/>
            <person name="Liu J."/>
            <person name="Zhou H."/>
            <person name="Zhou W."/>
            <person name="Yu Q."/>
            <person name="An N."/>
            <person name="Chen Y."/>
            <person name="Cai Q."/>
            <person name="Wang B."/>
            <person name="Liu B."/>
            <person name="Min J."/>
            <person name="Huang Y."/>
            <person name="Wu H."/>
            <person name="Li Z."/>
            <person name="Zhang Y."/>
            <person name="Yin Y."/>
            <person name="Song W."/>
            <person name="Jiang J."/>
            <person name="Jackson S.A."/>
            <person name="Wing R.A."/>
            <person name="Wang J."/>
            <person name="Chen M."/>
        </authorList>
    </citation>
    <scope>NUCLEOTIDE SEQUENCE [LARGE SCALE GENOMIC DNA]</scope>
    <source>
        <strain evidence="8">cv. IRGC 101232</strain>
    </source>
</reference>
<evidence type="ECO:0000256" key="3">
    <source>
        <dbReference type="ARBA" id="ARBA00022670"/>
    </source>
</evidence>
<protein>
    <recommendedName>
        <fullName evidence="2">ubiquitinyl hydrolase 1</fullName>
        <ecNumber evidence="2">3.4.19.12</ecNumber>
    </recommendedName>
</protein>
<dbReference type="SUPFAM" id="SSF54001">
    <property type="entry name" value="Cysteine proteinases"/>
    <property type="match status" value="1"/>
</dbReference>
<keyword evidence="4" id="KW-0833">Ubl conjugation pathway</keyword>
<dbReference type="GO" id="GO:0004843">
    <property type="term" value="F:cysteine-type deubiquitinase activity"/>
    <property type="evidence" value="ECO:0007669"/>
    <property type="project" value="UniProtKB-EC"/>
</dbReference>
<evidence type="ECO:0000256" key="1">
    <source>
        <dbReference type="ARBA" id="ARBA00000707"/>
    </source>
</evidence>
<dbReference type="Gene3D" id="3.30.200.60">
    <property type="entry name" value="Peptidase C65 Otubain, subdomain 1"/>
    <property type="match status" value="1"/>
</dbReference>
<evidence type="ECO:0000256" key="6">
    <source>
        <dbReference type="ARBA" id="ARBA00022807"/>
    </source>
</evidence>
<dbReference type="Pfam" id="PF10275">
    <property type="entry name" value="Peptidase_C65"/>
    <property type="match status" value="1"/>
</dbReference>
<accession>J3M245</accession>
<reference evidence="8" key="2">
    <citation type="submission" date="2013-04" db="UniProtKB">
        <authorList>
            <consortium name="EnsemblPlants"/>
        </authorList>
    </citation>
    <scope>IDENTIFICATION</scope>
</reference>
<name>J3M245_ORYBR</name>
<dbReference type="GO" id="GO:0043130">
    <property type="term" value="F:ubiquitin binding"/>
    <property type="evidence" value="ECO:0007669"/>
    <property type="project" value="TreeGrafter"/>
</dbReference>
<dbReference type="CDD" id="cd22749">
    <property type="entry name" value="Otubain_C65"/>
    <property type="match status" value="1"/>
</dbReference>
<evidence type="ECO:0000313" key="8">
    <source>
        <dbReference type="EnsemblPlants" id="OB04G34700.1"/>
    </source>
</evidence>
<organism evidence="8">
    <name type="scientific">Oryza brachyantha</name>
    <name type="common">malo sina</name>
    <dbReference type="NCBI Taxonomy" id="4533"/>
    <lineage>
        <taxon>Eukaryota</taxon>
        <taxon>Viridiplantae</taxon>
        <taxon>Streptophyta</taxon>
        <taxon>Embryophyta</taxon>
        <taxon>Tracheophyta</taxon>
        <taxon>Spermatophyta</taxon>
        <taxon>Magnoliopsida</taxon>
        <taxon>Liliopsida</taxon>
        <taxon>Poales</taxon>
        <taxon>Poaceae</taxon>
        <taxon>BOP clade</taxon>
        <taxon>Oryzoideae</taxon>
        <taxon>Oryzeae</taxon>
        <taxon>Oryzinae</taxon>
        <taxon>Oryza</taxon>
    </lineage>
</organism>
<evidence type="ECO:0000256" key="4">
    <source>
        <dbReference type="ARBA" id="ARBA00022786"/>
    </source>
</evidence>